<organism evidence="2 3">
    <name type="scientific">Asparagus officinalis</name>
    <name type="common">Garden asparagus</name>
    <dbReference type="NCBI Taxonomy" id="4686"/>
    <lineage>
        <taxon>Eukaryota</taxon>
        <taxon>Viridiplantae</taxon>
        <taxon>Streptophyta</taxon>
        <taxon>Embryophyta</taxon>
        <taxon>Tracheophyta</taxon>
        <taxon>Spermatophyta</taxon>
        <taxon>Magnoliopsida</taxon>
        <taxon>Liliopsida</taxon>
        <taxon>Asparagales</taxon>
        <taxon>Asparagaceae</taxon>
        <taxon>Asparagoideae</taxon>
        <taxon>Asparagus</taxon>
    </lineage>
</organism>
<feature type="region of interest" description="Disordered" evidence="1">
    <location>
        <begin position="174"/>
        <end position="198"/>
    </location>
</feature>
<reference evidence="3" key="1">
    <citation type="journal article" date="2017" name="Nat. Commun.">
        <title>The asparagus genome sheds light on the origin and evolution of a young Y chromosome.</title>
        <authorList>
            <person name="Harkess A."/>
            <person name="Zhou J."/>
            <person name="Xu C."/>
            <person name="Bowers J.E."/>
            <person name="Van der Hulst R."/>
            <person name="Ayyampalayam S."/>
            <person name="Mercati F."/>
            <person name="Riccardi P."/>
            <person name="McKain M.R."/>
            <person name="Kakrana A."/>
            <person name="Tang H."/>
            <person name="Ray J."/>
            <person name="Groenendijk J."/>
            <person name="Arikit S."/>
            <person name="Mathioni S.M."/>
            <person name="Nakano M."/>
            <person name="Shan H."/>
            <person name="Telgmann-Rauber A."/>
            <person name="Kanno A."/>
            <person name="Yue Z."/>
            <person name="Chen H."/>
            <person name="Li W."/>
            <person name="Chen Y."/>
            <person name="Xu X."/>
            <person name="Zhang Y."/>
            <person name="Luo S."/>
            <person name="Chen H."/>
            <person name="Gao J."/>
            <person name="Mao Z."/>
            <person name="Pires J.C."/>
            <person name="Luo M."/>
            <person name="Kudrna D."/>
            <person name="Wing R.A."/>
            <person name="Meyers B.C."/>
            <person name="Yi K."/>
            <person name="Kong H."/>
            <person name="Lavrijsen P."/>
            <person name="Sunseri F."/>
            <person name="Falavigna A."/>
            <person name="Ye Y."/>
            <person name="Leebens-Mack J.H."/>
            <person name="Chen G."/>
        </authorList>
    </citation>
    <scope>NUCLEOTIDE SEQUENCE [LARGE SCALE GENOMIC DNA]</scope>
    <source>
        <strain evidence="3">cv. DH0086</strain>
    </source>
</reference>
<dbReference type="OrthoDB" id="70161at2759"/>
<dbReference type="GO" id="GO:0000423">
    <property type="term" value="P:mitophagy"/>
    <property type="evidence" value="ECO:0007669"/>
    <property type="project" value="TreeGrafter"/>
</dbReference>
<gene>
    <name evidence="2" type="ORF">A4U43_C04F35700</name>
</gene>
<proteinExistence type="predicted"/>
<dbReference type="AlphaFoldDB" id="A0A5P1F630"/>
<dbReference type="GO" id="GO:0034727">
    <property type="term" value="P:piecemeal microautophagy of the nucleus"/>
    <property type="evidence" value="ECO:0007669"/>
    <property type="project" value="TreeGrafter"/>
</dbReference>
<dbReference type="InterPro" id="IPR040182">
    <property type="entry name" value="ATG13"/>
</dbReference>
<feature type="compositionally biased region" description="Low complexity" evidence="1">
    <location>
        <begin position="17"/>
        <end position="34"/>
    </location>
</feature>
<dbReference type="GO" id="GO:1990316">
    <property type="term" value="C:Atg1/ULK1 kinase complex"/>
    <property type="evidence" value="ECO:0007669"/>
    <property type="project" value="TreeGrafter"/>
</dbReference>
<evidence type="ECO:0000313" key="2">
    <source>
        <dbReference type="EMBL" id="ONK73818.1"/>
    </source>
</evidence>
<dbReference type="PANTHER" id="PTHR13430:SF4">
    <property type="entry name" value="AUTOPHAGY-RELATED PROTEIN 13"/>
    <property type="match status" value="1"/>
</dbReference>
<dbReference type="GO" id="GO:0034497">
    <property type="term" value="P:protein localization to phagophore assembly site"/>
    <property type="evidence" value="ECO:0007669"/>
    <property type="project" value="TreeGrafter"/>
</dbReference>
<protein>
    <submittedName>
        <fullName evidence="2">Uncharacterized protein</fullName>
    </submittedName>
</protein>
<feature type="compositionally biased region" description="Low complexity" evidence="1">
    <location>
        <begin position="86"/>
        <end position="97"/>
    </location>
</feature>
<dbReference type="GO" id="GO:0005829">
    <property type="term" value="C:cytosol"/>
    <property type="evidence" value="ECO:0007669"/>
    <property type="project" value="TreeGrafter"/>
</dbReference>
<dbReference type="EMBL" id="CM007384">
    <property type="protein sequence ID" value="ONK73818.1"/>
    <property type="molecule type" value="Genomic_DNA"/>
</dbReference>
<feature type="region of interest" description="Disordered" evidence="1">
    <location>
        <begin position="1"/>
        <end position="105"/>
    </location>
</feature>
<accession>A0A5P1F630</accession>
<name>A0A5P1F630_ASPOF</name>
<keyword evidence="3" id="KW-1185">Reference proteome</keyword>
<evidence type="ECO:0000313" key="3">
    <source>
        <dbReference type="Proteomes" id="UP000243459"/>
    </source>
</evidence>
<dbReference type="PANTHER" id="PTHR13430">
    <property type="match status" value="1"/>
</dbReference>
<dbReference type="Proteomes" id="UP000243459">
    <property type="component" value="Chromosome 4"/>
</dbReference>
<sequence>MGSHKKGTFSFDEFRLSPPMSSSPTPSPPAYGSSANSLQSRLRLETSPVSIPAGMQGKTQLHRTPNHSDPMRSFLPPPSPRSTRMEQSSQESPSSESRSFRKTEGQKLGDFYSNLHLYNAQKGLKDARDDSGRFSGVFSSSGSPRMFSRSSSRLSIQDDLDDIDFSCPFAVDDVDTSDSQSRNLDGKEVPESLNSYNSSHKSQDAAVGALVHMLRTAAPLRQDQSYLCQSSRSEVNAEVGNSSFFVSRKTSDALEELKTYKDMKDILLSQSRVQLLDSLKRTTLE</sequence>
<evidence type="ECO:0000256" key="1">
    <source>
        <dbReference type="SAM" id="MobiDB-lite"/>
    </source>
</evidence>
<dbReference type="Gramene" id="ONK73818">
    <property type="protein sequence ID" value="ONK73818"/>
    <property type="gene ID" value="A4U43_C04F35700"/>
</dbReference>
<dbReference type="GO" id="GO:0000407">
    <property type="term" value="C:phagophore assembly site"/>
    <property type="evidence" value="ECO:0007669"/>
    <property type="project" value="TreeGrafter"/>
</dbReference>